<dbReference type="PROSITE" id="PS51892">
    <property type="entry name" value="SUBTILASE"/>
    <property type="match status" value="1"/>
</dbReference>
<feature type="active site" description="Charge relay system" evidence="4 5">
    <location>
        <position position="420"/>
    </location>
</feature>
<evidence type="ECO:0000256" key="2">
    <source>
        <dbReference type="ARBA" id="ARBA00022801"/>
    </source>
</evidence>
<dbReference type="PROSITE" id="PS00136">
    <property type="entry name" value="SUBTILASE_ASP"/>
    <property type="match status" value="1"/>
</dbReference>
<proteinExistence type="inferred from homology"/>
<dbReference type="InterPro" id="IPR034054">
    <property type="entry name" value="Pep_S8_PrcA"/>
</dbReference>
<evidence type="ECO:0000256" key="1">
    <source>
        <dbReference type="ARBA" id="ARBA00022670"/>
    </source>
</evidence>
<evidence type="ECO:0000313" key="9">
    <source>
        <dbReference type="EMBL" id="UWQ56269.1"/>
    </source>
</evidence>
<dbReference type="GO" id="GO:0016020">
    <property type="term" value="C:membrane"/>
    <property type="evidence" value="ECO:0007669"/>
    <property type="project" value="TreeGrafter"/>
</dbReference>
<comment type="similarity">
    <text evidence="5 6">Belongs to the peptidase S8 family.</text>
</comment>
<evidence type="ECO:0000256" key="4">
    <source>
        <dbReference type="PIRSR" id="PIRSR615500-1"/>
    </source>
</evidence>
<dbReference type="EMBL" id="CP081074">
    <property type="protein sequence ID" value="UWQ56269.1"/>
    <property type="molecule type" value="Genomic_DNA"/>
</dbReference>
<dbReference type="SUPFAM" id="SSF52743">
    <property type="entry name" value="Subtilisin-like"/>
    <property type="match status" value="1"/>
</dbReference>
<dbReference type="InterPro" id="IPR054399">
    <property type="entry name" value="Fervidolysin-like_N_prodom"/>
</dbReference>
<dbReference type="InterPro" id="IPR023827">
    <property type="entry name" value="Peptidase_S8_Asp-AS"/>
</dbReference>
<dbReference type="InterPro" id="IPR022398">
    <property type="entry name" value="Peptidase_S8_His-AS"/>
</dbReference>
<evidence type="ECO:0000259" key="7">
    <source>
        <dbReference type="Pfam" id="PF00082"/>
    </source>
</evidence>
<dbReference type="Proteomes" id="UP001058713">
    <property type="component" value="Plasmid unnamed4"/>
</dbReference>
<evidence type="ECO:0000256" key="3">
    <source>
        <dbReference type="ARBA" id="ARBA00022825"/>
    </source>
</evidence>
<dbReference type="Gene3D" id="3.40.50.200">
    <property type="entry name" value="Peptidase S8/S53 domain"/>
    <property type="match status" value="1"/>
</dbReference>
<keyword evidence="3 5" id="KW-0720">Serine protease</keyword>
<reference evidence="9" key="1">
    <citation type="submission" date="2021-08" db="EMBL/GenBank/DDBJ databases">
        <authorList>
            <person name="Nwanade C."/>
            <person name="Wang M."/>
            <person name="Masoudi A."/>
            <person name="Yu Z."/>
            <person name="Liu J."/>
        </authorList>
    </citation>
    <scope>NUCLEOTIDE SEQUENCE</scope>
    <source>
        <strain evidence="9">S122</strain>
        <plasmid evidence="9">unnamed4</plasmid>
    </source>
</reference>
<dbReference type="InterPro" id="IPR036852">
    <property type="entry name" value="Peptidase_S8/S53_dom_sf"/>
</dbReference>
<dbReference type="InterPro" id="IPR023828">
    <property type="entry name" value="Peptidase_S8_Ser-AS"/>
</dbReference>
<dbReference type="RefSeq" id="WP_259973000.1">
    <property type="nucleotide sequence ID" value="NZ_CP081074.1"/>
</dbReference>
<dbReference type="AlphaFoldDB" id="A0A9Q9HNP7"/>
<dbReference type="PROSITE" id="PS00138">
    <property type="entry name" value="SUBTILASE_SER"/>
    <property type="match status" value="1"/>
</dbReference>
<evidence type="ECO:0000313" key="10">
    <source>
        <dbReference type="Proteomes" id="UP001058713"/>
    </source>
</evidence>
<dbReference type="Pfam" id="PF00082">
    <property type="entry name" value="Peptidase_S8"/>
    <property type="match status" value="1"/>
</dbReference>
<gene>
    <name evidence="9" type="ORF">K3721_19925</name>
</gene>
<accession>A0A9Q9HNP7</accession>
<feature type="active site" description="Charge relay system" evidence="4 5">
    <location>
        <position position="220"/>
    </location>
</feature>
<name>A0A9Q9HNP7_LEICA</name>
<keyword evidence="1 5" id="KW-0645">Protease</keyword>
<dbReference type="KEGG" id="lcae:K3721_19925"/>
<keyword evidence="2 5" id="KW-0378">Hydrolase</keyword>
<geneLocation type="plasmid" evidence="9 10">
    <name>unnamed4</name>
</geneLocation>
<feature type="domain" description="Peptidase S8/S53" evidence="7">
    <location>
        <begin position="213"/>
        <end position="475"/>
    </location>
</feature>
<dbReference type="InterPro" id="IPR015500">
    <property type="entry name" value="Peptidase_S8_subtilisin-rel"/>
</dbReference>
<evidence type="ECO:0000256" key="5">
    <source>
        <dbReference type="PROSITE-ProRule" id="PRU01240"/>
    </source>
</evidence>
<dbReference type="CDD" id="cd07498">
    <property type="entry name" value="Peptidases_S8_15"/>
    <property type="match status" value="1"/>
</dbReference>
<dbReference type="PANTHER" id="PTHR42884">
    <property type="entry name" value="PROPROTEIN CONVERTASE SUBTILISIN/KEXIN-RELATED"/>
    <property type="match status" value="1"/>
</dbReference>
<dbReference type="GO" id="GO:0004252">
    <property type="term" value="F:serine-type endopeptidase activity"/>
    <property type="evidence" value="ECO:0007669"/>
    <property type="project" value="UniProtKB-UniRule"/>
</dbReference>
<dbReference type="Pfam" id="PF22148">
    <property type="entry name" value="Fervidolysin_NPro-like"/>
    <property type="match status" value="1"/>
</dbReference>
<evidence type="ECO:0000259" key="8">
    <source>
        <dbReference type="Pfam" id="PF22148"/>
    </source>
</evidence>
<organism evidence="9 10">
    <name type="scientific">Leisingera caerulea</name>
    <name type="common">Phaeobacter caeruleus</name>
    <dbReference type="NCBI Taxonomy" id="506591"/>
    <lineage>
        <taxon>Bacteria</taxon>
        <taxon>Pseudomonadati</taxon>
        <taxon>Pseudomonadota</taxon>
        <taxon>Alphaproteobacteria</taxon>
        <taxon>Rhodobacterales</taxon>
        <taxon>Roseobacteraceae</taxon>
        <taxon>Leisingera</taxon>
    </lineage>
</organism>
<dbReference type="PROSITE" id="PS00137">
    <property type="entry name" value="SUBTILASE_HIS"/>
    <property type="match status" value="1"/>
</dbReference>
<evidence type="ECO:0000256" key="6">
    <source>
        <dbReference type="RuleBase" id="RU003355"/>
    </source>
</evidence>
<feature type="domain" description="Fervidolysin-like N-terminal prodomain" evidence="8">
    <location>
        <begin position="95"/>
        <end position="161"/>
    </location>
</feature>
<sequence>MVVPVDPERGAVSLPGWRTVPLSSNRFQLVVNGELIDERATELRRIEDLIPILREAEAKLETEDENRAERSLRAAFGGRAFSAVLDETGALLLPTGEVAVGFETDITEDAALATLARYGARILRRLPLSAPAWLVTIPEEDGVALALALAGEPGVRFASPNFIEEVPERRAEAPPNALFAEQWHLENTGQGGGLPGADVNARGAWRITRGAPEIVVCIIDSGVELAHPSFSAPGKIVAPFDAADGDTDPAPMASSHGTSCAGVAVAGWGTGDVVGIAPNCRLMPIRRAGISEHVRMAEAFSWAWQQGADVISCSFGYDGRPWILPDVVRAAMEEAIALGRQGRGAVIVWAAGNGNEAVSDDEWASHPETLAVAASTDIDTRAGYSDFGPEIDVCAPSSGGFRSITTSSNGGYTSFFGGTSSAAPLVAGVAALMLSVCPALTGAEVRAILRSTAVQIDAEEGEYDNTGHSRFYGYGRVDAARALEGISPLIEALRGSPALADIGLIDGFTAAYLAPSAAGQAILAYLNTRRFIILSLLKSDIAFRQRAQTVLETIIQFMKGGEHPDDITDAAVLALTGAAQDLIGASIPS</sequence>
<protein>
    <submittedName>
        <fullName evidence="9">S8 family serine peptidase</fullName>
    </submittedName>
</protein>
<keyword evidence="9" id="KW-0614">Plasmid</keyword>
<dbReference type="PANTHER" id="PTHR42884:SF14">
    <property type="entry name" value="NEUROENDOCRINE CONVERTASE 1"/>
    <property type="match status" value="1"/>
</dbReference>
<dbReference type="PRINTS" id="PR00723">
    <property type="entry name" value="SUBTILISIN"/>
</dbReference>
<dbReference type="InterPro" id="IPR000209">
    <property type="entry name" value="Peptidase_S8/S53_dom"/>
</dbReference>
<dbReference type="GO" id="GO:0016485">
    <property type="term" value="P:protein processing"/>
    <property type="evidence" value="ECO:0007669"/>
    <property type="project" value="TreeGrafter"/>
</dbReference>
<feature type="active site" description="Charge relay system" evidence="4 5">
    <location>
        <position position="256"/>
    </location>
</feature>